<dbReference type="InterPro" id="IPR016174">
    <property type="entry name" value="Di-haem_cyt_TM"/>
</dbReference>
<evidence type="ECO:0000256" key="2">
    <source>
        <dbReference type="ARBA" id="ARBA00022475"/>
    </source>
</evidence>
<dbReference type="Gene3D" id="1.20.950.20">
    <property type="entry name" value="Transmembrane di-heme cytochromes, Chain C"/>
    <property type="match status" value="1"/>
</dbReference>
<dbReference type="InterPro" id="IPR011577">
    <property type="entry name" value="Cyt_b561_bac/Ni-Hgenase"/>
</dbReference>
<sequence length="225" mass="25455">MSKKITAFTPFQMFYHKSIIILMFFFILTGLPILSHYFHWIAYCFGVPVDFISSQNGDALTAGIQVCRIIHRVAAMLFLLFSLPFAVTQLLQIAQWHIWPESGAAGIGGLKTSYIDFKHARQGKYNAGQKIAAYVFIVCIAMLAFSGFVLWFRGSFSVATLTLARNLHDIGFALLLPTLLGHMYFGIHPLNRAGFKAMFGTGELNEEEVKSHHPLWYEKIKQNEQ</sequence>
<evidence type="ECO:0000256" key="1">
    <source>
        <dbReference type="ARBA" id="ARBA00004651"/>
    </source>
</evidence>
<dbReference type="AlphaFoldDB" id="M1NJ09"/>
<dbReference type="GO" id="GO:0005886">
    <property type="term" value="C:plasma membrane"/>
    <property type="evidence" value="ECO:0007669"/>
    <property type="project" value="UniProtKB-SubCell"/>
</dbReference>
<comment type="subcellular location">
    <subcellularLocation>
        <location evidence="1">Cell membrane</location>
        <topology evidence="1">Multi-pass membrane protein</topology>
    </subcellularLocation>
</comment>
<keyword evidence="9" id="KW-1185">Reference proteome</keyword>
<dbReference type="EMBL" id="CP003985">
    <property type="protein sequence ID" value="AGF79519.1"/>
    <property type="molecule type" value="Genomic_DNA"/>
</dbReference>
<dbReference type="OrthoDB" id="9790598at2"/>
<dbReference type="GO" id="GO:0009326">
    <property type="term" value="C:formate dehydrogenase complex"/>
    <property type="evidence" value="ECO:0007669"/>
    <property type="project" value="TreeGrafter"/>
</dbReference>
<gene>
    <name evidence="8" type="ordered locus">UWK_02990</name>
</gene>
<dbReference type="RefSeq" id="WP_015405203.1">
    <property type="nucleotide sequence ID" value="NC_020304.1"/>
</dbReference>
<feature type="domain" description="Cytochrome b561 bacterial/Ni-hydrogenase" evidence="7">
    <location>
        <begin position="8"/>
        <end position="200"/>
    </location>
</feature>
<dbReference type="eggNOG" id="COG2864">
    <property type="taxonomic scope" value="Bacteria"/>
</dbReference>
<feature type="transmembrane region" description="Helical" evidence="6">
    <location>
        <begin position="172"/>
        <end position="190"/>
    </location>
</feature>
<reference evidence="9" key="1">
    <citation type="journal article" date="2013" name="Stand. Genomic Sci.">
        <title>Complete genome sequence of Desulfocapsa sulfexigens, a marine deltaproteobacterium specialized in disproportionating inorganic sulfur compounds.</title>
        <authorList>
            <person name="Finster K.W."/>
            <person name="Kjeldsen K.U."/>
            <person name="Kube M."/>
            <person name="Reinhardt R."/>
            <person name="Mussmann M."/>
            <person name="Amann R."/>
            <person name="Schreiber L."/>
        </authorList>
    </citation>
    <scope>NUCLEOTIDE SEQUENCE [LARGE SCALE GENOMIC DNA]</scope>
    <source>
        <strain evidence="9">DSM 10523 / SB164P1</strain>
    </source>
</reference>
<accession>M1NJ09</accession>
<dbReference type="InterPro" id="IPR051817">
    <property type="entry name" value="FDH_cytochrome_b556_subunit"/>
</dbReference>
<dbReference type="Proteomes" id="UP000011721">
    <property type="component" value="Chromosome"/>
</dbReference>
<keyword evidence="4 6" id="KW-1133">Transmembrane helix</keyword>
<evidence type="ECO:0000259" key="7">
    <source>
        <dbReference type="Pfam" id="PF01292"/>
    </source>
</evidence>
<dbReference type="GO" id="GO:0015944">
    <property type="term" value="P:formate oxidation"/>
    <property type="evidence" value="ECO:0007669"/>
    <property type="project" value="TreeGrafter"/>
</dbReference>
<feature type="transmembrane region" description="Helical" evidence="6">
    <location>
        <begin position="21"/>
        <end position="49"/>
    </location>
</feature>
<organism evidence="8 9">
    <name type="scientific">Desulfocapsa sulfexigens (strain DSM 10523 / SB164P1)</name>
    <dbReference type="NCBI Taxonomy" id="1167006"/>
    <lineage>
        <taxon>Bacteria</taxon>
        <taxon>Pseudomonadati</taxon>
        <taxon>Thermodesulfobacteriota</taxon>
        <taxon>Desulfobulbia</taxon>
        <taxon>Desulfobulbales</taxon>
        <taxon>Desulfocapsaceae</taxon>
        <taxon>Desulfocapsa</taxon>
    </lineage>
</organism>
<keyword evidence="3 6" id="KW-0812">Transmembrane</keyword>
<feature type="transmembrane region" description="Helical" evidence="6">
    <location>
        <begin position="131"/>
        <end position="152"/>
    </location>
</feature>
<keyword evidence="5 6" id="KW-0472">Membrane</keyword>
<dbReference type="KEGG" id="dsf:UWK_02990"/>
<dbReference type="Pfam" id="PF01292">
    <property type="entry name" value="Ni_hydr_CYTB"/>
    <property type="match status" value="1"/>
</dbReference>
<keyword evidence="2" id="KW-1003">Cell membrane</keyword>
<name>M1NJ09_DESSD</name>
<dbReference type="GO" id="GO:0009055">
    <property type="term" value="F:electron transfer activity"/>
    <property type="evidence" value="ECO:0007669"/>
    <property type="project" value="InterPro"/>
</dbReference>
<evidence type="ECO:0000256" key="3">
    <source>
        <dbReference type="ARBA" id="ARBA00022692"/>
    </source>
</evidence>
<dbReference type="GO" id="GO:0036397">
    <property type="term" value="F:formate dehydrogenase (quinone) activity"/>
    <property type="evidence" value="ECO:0007669"/>
    <property type="project" value="TreeGrafter"/>
</dbReference>
<dbReference type="SUPFAM" id="SSF81342">
    <property type="entry name" value="Transmembrane di-heme cytochromes"/>
    <property type="match status" value="1"/>
</dbReference>
<dbReference type="HOGENOM" id="CLU_091368_1_0_7"/>
<evidence type="ECO:0000256" key="4">
    <source>
        <dbReference type="ARBA" id="ARBA00022989"/>
    </source>
</evidence>
<evidence type="ECO:0000313" key="8">
    <source>
        <dbReference type="EMBL" id="AGF79519.1"/>
    </source>
</evidence>
<evidence type="ECO:0000256" key="5">
    <source>
        <dbReference type="ARBA" id="ARBA00023136"/>
    </source>
</evidence>
<dbReference type="GO" id="GO:0009061">
    <property type="term" value="P:anaerobic respiration"/>
    <property type="evidence" value="ECO:0007669"/>
    <property type="project" value="TreeGrafter"/>
</dbReference>
<protein>
    <submittedName>
        <fullName evidence="8">Cytochrome b subunit of formate dehydrogenase</fullName>
    </submittedName>
</protein>
<dbReference type="GO" id="GO:0022904">
    <property type="term" value="P:respiratory electron transport chain"/>
    <property type="evidence" value="ECO:0007669"/>
    <property type="project" value="InterPro"/>
</dbReference>
<proteinExistence type="predicted"/>
<feature type="transmembrane region" description="Helical" evidence="6">
    <location>
        <begin position="69"/>
        <end position="91"/>
    </location>
</feature>
<dbReference type="PANTHER" id="PTHR30074:SF6">
    <property type="entry name" value="FORMATE DEHYDROGENASE GAMMA SUBUNIT"/>
    <property type="match status" value="1"/>
</dbReference>
<evidence type="ECO:0000313" key="9">
    <source>
        <dbReference type="Proteomes" id="UP000011721"/>
    </source>
</evidence>
<dbReference type="PANTHER" id="PTHR30074">
    <property type="entry name" value="FORMATE DEHYDROGENASE, NITRATE-INDUCIBLE, CYTOCHROME B556 FDN SUBUNIT"/>
    <property type="match status" value="1"/>
</dbReference>
<dbReference type="STRING" id="1167006.UWK_02990"/>
<evidence type="ECO:0000256" key="6">
    <source>
        <dbReference type="SAM" id="Phobius"/>
    </source>
</evidence>